<feature type="region of interest" description="Disordered" evidence="1">
    <location>
        <begin position="28"/>
        <end position="161"/>
    </location>
</feature>
<keyword evidence="2" id="KW-0732">Signal</keyword>
<feature type="signal peptide" evidence="2">
    <location>
        <begin position="1"/>
        <end position="21"/>
    </location>
</feature>
<proteinExistence type="predicted"/>
<dbReference type="EMBL" id="FNXY01000001">
    <property type="protein sequence ID" value="SEI37184.1"/>
    <property type="molecule type" value="Genomic_DNA"/>
</dbReference>
<reference evidence="3 4" key="1">
    <citation type="submission" date="2016-10" db="EMBL/GenBank/DDBJ databases">
        <authorList>
            <person name="de Groot N.N."/>
        </authorList>
    </citation>
    <scope>NUCLEOTIDE SEQUENCE [LARGE SCALE GENOMIC DNA]</scope>
    <source>
        <strain evidence="3 4">DSM 19938</strain>
    </source>
</reference>
<feature type="compositionally biased region" description="Polar residues" evidence="1">
    <location>
        <begin position="28"/>
        <end position="47"/>
    </location>
</feature>
<evidence type="ECO:0000256" key="1">
    <source>
        <dbReference type="SAM" id="MobiDB-lite"/>
    </source>
</evidence>
<dbReference type="STRING" id="408657.SAMN04487995_0081"/>
<dbReference type="Proteomes" id="UP000199532">
    <property type="component" value="Unassembled WGS sequence"/>
</dbReference>
<sequence length="161" mass="16245">MKKTFINTAIFLLTLSAGAFAQSTTISTNPNQTMADTSKNANNNVAGKQTPGENKPITTGQASRGDSASTGGTKAAAGTATGGNTANTSQSTTQSTPASEAAISKGLAAQKIANDQKGAITRTPPDTVLKDGSGAGTKNMKSKTGKTGNYKGEAYKKSNPR</sequence>
<gene>
    <name evidence="3" type="ORF">SAMN04487995_0081</name>
</gene>
<feature type="compositionally biased region" description="Low complexity" evidence="1">
    <location>
        <begin position="65"/>
        <end position="99"/>
    </location>
</feature>
<accession>A0A1H6Q8M2</accession>
<dbReference type="AlphaFoldDB" id="A0A1H6Q8M2"/>
<evidence type="ECO:0000313" key="4">
    <source>
        <dbReference type="Proteomes" id="UP000199532"/>
    </source>
</evidence>
<protein>
    <submittedName>
        <fullName evidence="3">Uncharacterized protein</fullName>
    </submittedName>
</protein>
<evidence type="ECO:0000313" key="3">
    <source>
        <dbReference type="EMBL" id="SEI37184.1"/>
    </source>
</evidence>
<organism evidence="3 4">
    <name type="scientific">Dyadobacter koreensis</name>
    <dbReference type="NCBI Taxonomy" id="408657"/>
    <lineage>
        <taxon>Bacteria</taxon>
        <taxon>Pseudomonadati</taxon>
        <taxon>Bacteroidota</taxon>
        <taxon>Cytophagia</taxon>
        <taxon>Cytophagales</taxon>
        <taxon>Spirosomataceae</taxon>
        <taxon>Dyadobacter</taxon>
    </lineage>
</organism>
<evidence type="ECO:0000256" key="2">
    <source>
        <dbReference type="SAM" id="SignalP"/>
    </source>
</evidence>
<dbReference type="RefSeq" id="WP_090330627.1">
    <property type="nucleotide sequence ID" value="NZ_FNXY01000001.1"/>
</dbReference>
<name>A0A1H6Q8M2_9BACT</name>
<feature type="chain" id="PRO_5011610762" evidence="2">
    <location>
        <begin position="22"/>
        <end position="161"/>
    </location>
</feature>
<keyword evidence="4" id="KW-1185">Reference proteome</keyword>